<accession>A0A914WBA5</accession>
<proteinExistence type="predicted"/>
<organism evidence="5 6">
    <name type="scientific">Plectus sambesii</name>
    <dbReference type="NCBI Taxonomy" id="2011161"/>
    <lineage>
        <taxon>Eukaryota</taxon>
        <taxon>Metazoa</taxon>
        <taxon>Ecdysozoa</taxon>
        <taxon>Nematoda</taxon>
        <taxon>Chromadorea</taxon>
        <taxon>Plectida</taxon>
        <taxon>Plectina</taxon>
        <taxon>Plectoidea</taxon>
        <taxon>Plectidae</taxon>
        <taxon>Plectus</taxon>
    </lineage>
</organism>
<dbReference type="InterPro" id="IPR025066">
    <property type="entry name" value="CCDC174-like"/>
</dbReference>
<evidence type="ECO:0000313" key="5">
    <source>
        <dbReference type="Proteomes" id="UP000887566"/>
    </source>
</evidence>
<dbReference type="Pfam" id="PF13300">
    <property type="entry name" value="DUF4078"/>
    <property type="match status" value="1"/>
</dbReference>
<dbReference type="PANTHER" id="PTHR15885">
    <property type="entry name" value="COILED-COIL DOMAIN-CONTAINING PROTEIN 174"/>
    <property type="match status" value="1"/>
</dbReference>
<dbReference type="GO" id="GO:0005634">
    <property type="term" value="C:nucleus"/>
    <property type="evidence" value="ECO:0007669"/>
    <property type="project" value="TreeGrafter"/>
</dbReference>
<dbReference type="WBParaSite" id="PSAMB.scaffold3527size17921.g21811.t1">
    <property type="protein sequence ID" value="PSAMB.scaffold3527size17921.g21811.t1"/>
    <property type="gene ID" value="PSAMB.scaffold3527size17921.g21811"/>
</dbReference>
<keyword evidence="5" id="KW-1185">Reference proteome</keyword>
<sequence length="278" mass="31847">MPKEINVNVSSLVDLKAELFRKQQQKKQLDGSASGQASKQLFVKGSKKDVLLVTKAEGSKKAQEANDRNGRIRQLEEELRREEEVQRKMKESLANKALLYDRLANGAAVAYGDGEEIEFMVNFDKKARETRRAREEEGDEVEERGGRPSSPLRTPADDDDDDQWIEYTDSFGRERRCPRNQLAKYIEADLRLARADVAPDRPSTSFTAGSFSDASRRFAEHDDYSQIPVGPVHHANVADNEPREFGVSHFKFDPDEERRRQQMEALEQLRNKVVYLLF</sequence>
<evidence type="ECO:0000256" key="2">
    <source>
        <dbReference type="SAM" id="Coils"/>
    </source>
</evidence>
<protein>
    <recommendedName>
        <fullName evidence="4">CCDC174 alpha/beta GRSR domain-containing protein</fullName>
    </recommendedName>
</protein>
<dbReference type="InterPro" id="IPR057464">
    <property type="entry name" value="CCDC174_GRSR"/>
</dbReference>
<name>A0A914WBA5_9BILA</name>
<feature type="domain" description="CCDC174 alpha/beta GRSR" evidence="4">
    <location>
        <begin position="164"/>
        <end position="192"/>
    </location>
</feature>
<feature type="coiled-coil region" evidence="2">
    <location>
        <begin position="62"/>
        <end position="95"/>
    </location>
</feature>
<feature type="region of interest" description="Disordered" evidence="3">
    <location>
        <begin position="129"/>
        <end position="164"/>
    </location>
</feature>
<keyword evidence="1 2" id="KW-0175">Coiled coil</keyword>
<evidence type="ECO:0000259" key="4">
    <source>
        <dbReference type="Pfam" id="PF25449"/>
    </source>
</evidence>
<dbReference type="PANTHER" id="PTHR15885:SF1">
    <property type="entry name" value="COILED-COIL DOMAIN-CONTAINING PROTEIN 174"/>
    <property type="match status" value="1"/>
</dbReference>
<reference evidence="6" key="1">
    <citation type="submission" date="2022-11" db="UniProtKB">
        <authorList>
            <consortium name="WormBaseParasite"/>
        </authorList>
    </citation>
    <scope>IDENTIFICATION</scope>
</reference>
<evidence type="ECO:0000313" key="6">
    <source>
        <dbReference type="WBParaSite" id="PSAMB.scaffold3527size17921.g21811.t1"/>
    </source>
</evidence>
<evidence type="ECO:0000256" key="3">
    <source>
        <dbReference type="SAM" id="MobiDB-lite"/>
    </source>
</evidence>
<dbReference type="Pfam" id="PF25449">
    <property type="entry name" value="CCDC174_GRSR"/>
    <property type="match status" value="1"/>
</dbReference>
<dbReference type="AlphaFoldDB" id="A0A914WBA5"/>
<dbReference type="Proteomes" id="UP000887566">
    <property type="component" value="Unplaced"/>
</dbReference>
<evidence type="ECO:0000256" key="1">
    <source>
        <dbReference type="ARBA" id="ARBA00023054"/>
    </source>
</evidence>